<dbReference type="InterPro" id="IPR017441">
    <property type="entry name" value="Protein_kinase_ATP_BS"/>
</dbReference>
<organism evidence="9 10">
    <name type="scientific">Symbiochloris irregularis</name>
    <dbReference type="NCBI Taxonomy" id="706552"/>
    <lineage>
        <taxon>Eukaryota</taxon>
        <taxon>Viridiplantae</taxon>
        <taxon>Chlorophyta</taxon>
        <taxon>core chlorophytes</taxon>
        <taxon>Trebouxiophyceae</taxon>
        <taxon>Trebouxiales</taxon>
        <taxon>Trebouxiaceae</taxon>
        <taxon>Symbiochloris</taxon>
    </lineage>
</organism>
<dbReference type="Gene3D" id="1.10.510.10">
    <property type="entry name" value="Transferase(Phosphotransferase) domain 1"/>
    <property type="match status" value="1"/>
</dbReference>
<dbReference type="Proteomes" id="UP001465755">
    <property type="component" value="Unassembled WGS sequence"/>
</dbReference>
<evidence type="ECO:0000256" key="5">
    <source>
        <dbReference type="ARBA" id="ARBA00022840"/>
    </source>
</evidence>
<dbReference type="PANTHER" id="PTHR44329">
    <property type="entry name" value="SERINE/THREONINE-PROTEIN KINASE TNNI3K-RELATED"/>
    <property type="match status" value="1"/>
</dbReference>
<keyword evidence="10" id="KW-1185">Reference proteome</keyword>
<keyword evidence="4" id="KW-0418">Kinase</keyword>
<dbReference type="PROSITE" id="PS00107">
    <property type="entry name" value="PROTEIN_KINASE_ATP"/>
    <property type="match status" value="1"/>
</dbReference>
<evidence type="ECO:0000313" key="10">
    <source>
        <dbReference type="Proteomes" id="UP001465755"/>
    </source>
</evidence>
<keyword evidence="1 7" id="KW-0723">Serine/threonine-protein kinase</keyword>
<dbReference type="PROSITE" id="PS50011">
    <property type="entry name" value="PROTEIN_KINASE_DOM"/>
    <property type="match status" value="1"/>
</dbReference>
<comment type="similarity">
    <text evidence="7">Belongs to the protein kinase superfamily.</text>
</comment>
<keyword evidence="2" id="KW-0808">Transferase</keyword>
<name>A0AAW1NNE3_9CHLO</name>
<evidence type="ECO:0000256" key="2">
    <source>
        <dbReference type="ARBA" id="ARBA00022679"/>
    </source>
</evidence>
<evidence type="ECO:0000256" key="7">
    <source>
        <dbReference type="RuleBase" id="RU000304"/>
    </source>
</evidence>
<evidence type="ECO:0000313" key="9">
    <source>
        <dbReference type="EMBL" id="KAK9788136.1"/>
    </source>
</evidence>
<dbReference type="SUPFAM" id="SSF56112">
    <property type="entry name" value="Protein kinase-like (PK-like)"/>
    <property type="match status" value="1"/>
</dbReference>
<feature type="binding site" evidence="6">
    <location>
        <position position="239"/>
    </location>
    <ligand>
        <name>ATP</name>
        <dbReference type="ChEBI" id="CHEBI:30616"/>
    </ligand>
</feature>
<dbReference type="InterPro" id="IPR001245">
    <property type="entry name" value="Ser-Thr/Tyr_kinase_cat_dom"/>
</dbReference>
<evidence type="ECO:0000256" key="3">
    <source>
        <dbReference type="ARBA" id="ARBA00022741"/>
    </source>
</evidence>
<dbReference type="InterPro" id="IPR000719">
    <property type="entry name" value="Prot_kinase_dom"/>
</dbReference>
<dbReference type="InterPro" id="IPR011009">
    <property type="entry name" value="Kinase-like_dom_sf"/>
</dbReference>
<dbReference type="Pfam" id="PF07714">
    <property type="entry name" value="PK_Tyr_Ser-Thr"/>
    <property type="match status" value="1"/>
</dbReference>
<evidence type="ECO:0000256" key="1">
    <source>
        <dbReference type="ARBA" id="ARBA00022527"/>
    </source>
</evidence>
<dbReference type="GO" id="GO:0005524">
    <property type="term" value="F:ATP binding"/>
    <property type="evidence" value="ECO:0007669"/>
    <property type="project" value="UniProtKB-UniRule"/>
</dbReference>
<reference evidence="9 10" key="1">
    <citation type="journal article" date="2024" name="Nat. Commun.">
        <title>Phylogenomics reveals the evolutionary origins of lichenization in chlorophyte algae.</title>
        <authorList>
            <person name="Puginier C."/>
            <person name="Libourel C."/>
            <person name="Otte J."/>
            <person name="Skaloud P."/>
            <person name="Haon M."/>
            <person name="Grisel S."/>
            <person name="Petersen M."/>
            <person name="Berrin J.G."/>
            <person name="Delaux P.M."/>
            <person name="Dal Grande F."/>
            <person name="Keller J."/>
        </authorList>
    </citation>
    <scope>NUCLEOTIDE SEQUENCE [LARGE SCALE GENOMIC DNA]</scope>
    <source>
        <strain evidence="9 10">SAG 2036</strain>
    </source>
</reference>
<gene>
    <name evidence="9" type="ORF">WJX73_007093</name>
</gene>
<evidence type="ECO:0000256" key="6">
    <source>
        <dbReference type="PROSITE-ProRule" id="PRU10141"/>
    </source>
</evidence>
<evidence type="ECO:0000259" key="8">
    <source>
        <dbReference type="PROSITE" id="PS50011"/>
    </source>
</evidence>
<comment type="caution">
    <text evidence="9">The sequence shown here is derived from an EMBL/GenBank/DDBJ whole genome shotgun (WGS) entry which is preliminary data.</text>
</comment>
<accession>A0AAW1NNE3</accession>
<dbReference type="PROSITE" id="PS00108">
    <property type="entry name" value="PROTEIN_KINASE_ST"/>
    <property type="match status" value="1"/>
</dbReference>
<dbReference type="InterPro" id="IPR008271">
    <property type="entry name" value="Ser/Thr_kinase_AS"/>
</dbReference>
<dbReference type="InterPro" id="IPR051681">
    <property type="entry name" value="Ser/Thr_Kinases-Pseudokinases"/>
</dbReference>
<proteinExistence type="inferred from homology"/>
<dbReference type="AlphaFoldDB" id="A0AAW1NNE3"/>
<evidence type="ECO:0000256" key="4">
    <source>
        <dbReference type="ARBA" id="ARBA00022777"/>
    </source>
</evidence>
<dbReference type="SMART" id="SM00220">
    <property type="entry name" value="S_TKc"/>
    <property type="match status" value="1"/>
</dbReference>
<dbReference type="PANTHER" id="PTHR44329:SF298">
    <property type="entry name" value="MIXED LINEAGE KINASE DOMAIN-LIKE PROTEIN"/>
    <property type="match status" value="1"/>
</dbReference>
<protein>
    <recommendedName>
        <fullName evidence="8">Protein kinase domain-containing protein</fullName>
    </recommendedName>
</protein>
<sequence>MSLPPPAFYLGSDVFNWIPWVLPNGSTRTQTCKTFTSGWSAYDAAAVANLEPIQPASFESPLIGQQIPGYDYGCPGSLDPNHPDLYCRDYGPLQPLPYASTWVFNGTHASSNAVGAIAGGVFGGVNSGERYAAAYSHASPFSLSPRAASVPSSKFAPHDSLVGATSVRSQSSTNAGTRLLATMRSFGSDQNVAPPEWDIHPDDIRIAKLPGGKDHQLGAGGFGKVYKGYLHEVDPVAIKALKGEQDARLQASFLKEIDILRRSRHPHIVQYLGAVAAGNHTLLVCEFMEGGDLWTALSNDDTEYSWHKRGRHVALEVALALNYLHSHGCIHFDLKSANVLLTRTGTAKVADVGLARIMQTTQYTRADVILSAQCTPKADCFSFGVLLFEIITGEIPIRGQLRQPRVPEECSQDVANLMDRCLDTTPELRPDMRAIVEALRVLI</sequence>
<dbReference type="GO" id="GO:0004674">
    <property type="term" value="F:protein serine/threonine kinase activity"/>
    <property type="evidence" value="ECO:0007669"/>
    <property type="project" value="UniProtKB-KW"/>
</dbReference>
<feature type="domain" description="Protein kinase" evidence="8">
    <location>
        <begin position="211"/>
        <end position="443"/>
    </location>
</feature>
<dbReference type="EMBL" id="JALJOQ010000234">
    <property type="protein sequence ID" value="KAK9788136.1"/>
    <property type="molecule type" value="Genomic_DNA"/>
</dbReference>
<keyword evidence="3 6" id="KW-0547">Nucleotide-binding</keyword>
<keyword evidence="5 6" id="KW-0067">ATP-binding</keyword>